<evidence type="ECO:0000313" key="4">
    <source>
        <dbReference type="Proteomes" id="UP000249016"/>
    </source>
</evidence>
<dbReference type="OrthoDB" id="958614at2"/>
<dbReference type="PANTHER" id="PTHR44520:SF2">
    <property type="entry name" value="RESPONSE REGULATOR RCP1"/>
    <property type="match status" value="1"/>
</dbReference>
<dbReference type="Pfam" id="PF00072">
    <property type="entry name" value="Response_reg"/>
    <property type="match status" value="1"/>
</dbReference>
<dbReference type="InterPro" id="IPR052893">
    <property type="entry name" value="TCS_response_regulator"/>
</dbReference>
<organism evidence="3 4">
    <name type="scientific">Spirosoma telluris</name>
    <dbReference type="NCBI Taxonomy" id="2183553"/>
    <lineage>
        <taxon>Bacteria</taxon>
        <taxon>Pseudomonadati</taxon>
        <taxon>Bacteroidota</taxon>
        <taxon>Cytophagia</taxon>
        <taxon>Cytophagales</taxon>
        <taxon>Cytophagaceae</taxon>
        <taxon>Spirosoma</taxon>
    </lineage>
</organism>
<dbReference type="SMART" id="SM00448">
    <property type="entry name" value="REC"/>
    <property type="match status" value="1"/>
</dbReference>
<sequence length="141" mass="16331">MNKNGPIIIIEDDQDDQLLLTQVLKKITVTNEIIFFEDPEEALTFLTSSDVEPFIVLSDINMPKLSGLELREKVHANENLRLKCIPYLFFTTSAEQQHVIDAYSKSVQGFFVKPSSLDKLEQIMRKIIDYWQECMSPDYVK</sequence>
<accession>A0A327NLQ5</accession>
<proteinExistence type="predicted"/>
<gene>
    <name evidence="3" type="ORF">HMF3257_12445</name>
</gene>
<reference evidence="3 4" key="1">
    <citation type="submission" date="2018-06" db="EMBL/GenBank/DDBJ databases">
        <title>Spirosoma sp. HMF3257 Genome sequencing and assembly.</title>
        <authorList>
            <person name="Kang H."/>
            <person name="Cha I."/>
            <person name="Kim H."/>
            <person name="Kang J."/>
            <person name="Joh K."/>
        </authorList>
    </citation>
    <scope>NUCLEOTIDE SEQUENCE [LARGE SCALE GENOMIC DNA]</scope>
    <source>
        <strain evidence="3 4">HMF3257</strain>
    </source>
</reference>
<dbReference type="Gene3D" id="3.40.50.2300">
    <property type="match status" value="1"/>
</dbReference>
<dbReference type="RefSeq" id="WP_111342512.1">
    <property type="nucleotide sequence ID" value="NZ_QLII01000001.1"/>
</dbReference>
<comment type="caution">
    <text evidence="3">The sequence shown here is derived from an EMBL/GenBank/DDBJ whole genome shotgun (WGS) entry which is preliminary data.</text>
</comment>
<dbReference type="InterPro" id="IPR001789">
    <property type="entry name" value="Sig_transdc_resp-reg_receiver"/>
</dbReference>
<dbReference type="EMBL" id="QLII01000001">
    <property type="protein sequence ID" value="RAI74844.1"/>
    <property type="molecule type" value="Genomic_DNA"/>
</dbReference>
<evidence type="ECO:0000256" key="1">
    <source>
        <dbReference type="PROSITE-ProRule" id="PRU00169"/>
    </source>
</evidence>
<keyword evidence="1" id="KW-0597">Phosphoprotein</keyword>
<dbReference type="GO" id="GO:0000160">
    <property type="term" value="P:phosphorelay signal transduction system"/>
    <property type="evidence" value="ECO:0007669"/>
    <property type="project" value="InterPro"/>
</dbReference>
<evidence type="ECO:0000259" key="2">
    <source>
        <dbReference type="PROSITE" id="PS50110"/>
    </source>
</evidence>
<feature type="domain" description="Response regulatory" evidence="2">
    <location>
        <begin position="6"/>
        <end position="128"/>
    </location>
</feature>
<dbReference type="PANTHER" id="PTHR44520">
    <property type="entry name" value="RESPONSE REGULATOR RCP1-RELATED"/>
    <property type="match status" value="1"/>
</dbReference>
<keyword evidence="4" id="KW-1185">Reference proteome</keyword>
<name>A0A327NLQ5_9BACT</name>
<evidence type="ECO:0000313" key="3">
    <source>
        <dbReference type="EMBL" id="RAI74844.1"/>
    </source>
</evidence>
<dbReference type="Proteomes" id="UP000249016">
    <property type="component" value="Unassembled WGS sequence"/>
</dbReference>
<feature type="modified residue" description="4-aspartylphosphate" evidence="1">
    <location>
        <position position="59"/>
    </location>
</feature>
<dbReference type="SUPFAM" id="SSF52172">
    <property type="entry name" value="CheY-like"/>
    <property type="match status" value="1"/>
</dbReference>
<dbReference type="AlphaFoldDB" id="A0A327NLQ5"/>
<dbReference type="PROSITE" id="PS50110">
    <property type="entry name" value="RESPONSE_REGULATORY"/>
    <property type="match status" value="1"/>
</dbReference>
<protein>
    <submittedName>
        <fullName evidence="3">Response regulator</fullName>
    </submittedName>
</protein>
<dbReference type="InterPro" id="IPR011006">
    <property type="entry name" value="CheY-like_superfamily"/>
</dbReference>